<keyword evidence="3" id="KW-0808">Transferase</keyword>
<dbReference type="InterPro" id="IPR004358">
    <property type="entry name" value="Sig_transdc_His_kin-like_C"/>
</dbReference>
<protein>
    <recommendedName>
        <fullName evidence="2">histidine kinase</fullName>
        <ecNumber evidence="2">2.7.13.3</ecNumber>
    </recommendedName>
</protein>
<evidence type="ECO:0000259" key="9">
    <source>
        <dbReference type="PROSITE" id="PS50109"/>
    </source>
</evidence>
<dbReference type="PRINTS" id="PR00344">
    <property type="entry name" value="BCTRLSENSOR"/>
</dbReference>
<comment type="catalytic activity">
    <reaction evidence="1">
        <text>ATP + protein L-histidine = ADP + protein N-phospho-L-histidine.</text>
        <dbReference type="EC" id="2.7.13.3"/>
    </reaction>
</comment>
<dbReference type="GO" id="GO:0016301">
    <property type="term" value="F:kinase activity"/>
    <property type="evidence" value="ECO:0007669"/>
    <property type="project" value="UniProtKB-KW"/>
</dbReference>
<dbReference type="EMBL" id="JBHLZF010000002">
    <property type="protein sequence ID" value="MFB9897659.1"/>
    <property type="molecule type" value="Genomic_DNA"/>
</dbReference>
<dbReference type="Pfam" id="PF02518">
    <property type="entry name" value="HATPase_c"/>
    <property type="match status" value="1"/>
</dbReference>
<dbReference type="SUPFAM" id="SSF55874">
    <property type="entry name" value="ATPase domain of HSP90 chaperone/DNA topoisomerase II/histidine kinase"/>
    <property type="match status" value="1"/>
</dbReference>
<accession>A0ABV5ZJX5</accession>
<evidence type="ECO:0000256" key="7">
    <source>
        <dbReference type="ARBA" id="ARBA00023012"/>
    </source>
</evidence>
<dbReference type="PANTHER" id="PTHR43065">
    <property type="entry name" value="SENSOR HISTIDINE KINASE"/>
    <property type="match status" value="1"/>
</dbReference>
<dbReference type="InterPro" id="IPR036890">
    <property type="entry name" value="HATPase_C_sf"/>
</dbReference>
<keyword evidence="11" id="KW-1185">Reference proteome</keyword>
<keyword evidence="6" id="KW-0067">ATP-binding</keyword>
<keyword evidence="8" id="KW-0812">Transmembrane</keyword>
<dbReference type="Gene3D" id="3.30.565.10">
    <property type="entry name" value="Histidine kinase-like ATPase, C-terminal domain"/>
    <property type="match status" value="1"/>
</dbReference>
<keyword evidence="7" id="KW-0902">Two-component regulatory system</keyword>
<evidence type="ECO:0000256" key="8">
    <source>
        <dbReference type="SAM" id="Phobius"/>
    </source>
</evidence>
<dbReference type="PROSITE" id="PS50109">
    <property type="entry name" value="HIS_KIN"/>
    <property type="match status" value="1"/>
</dbReference>
<keyword evidence="8" id="KW-1133">Transmembrane helix</keyword>
<reference evidence="10 11" key="1">
    <citation type="submission" date="2024-09" db="EMBL/GenBank/DDBJ databases">
        <authorList>
            <person name="Sun Q."/>
            <person name="Mori K."/>
        </authorList>
    </citation>
    <scope>NUCLEOTIDE SEQUENCE [LARGE SCALE GENOMIC DNA]</scope>
    <source>
        <strain evidence="10 11">ATCC 51272</strain>
    </source>
</reference>
<name>A0ABV5ZJX5_9BACT</name>
<evidence type="ECO:0000313" key="10">
    <source>
        <dbReference type="EMBL" id="MFB9897659.1"/>
    </source>
</evidence>
<dbReference type="Proteomes" id="UP001589688">
    <property type="component" value="Unassembled WGS sequence"/>
</dbReference>
<evidence type="ECO:0000313" key="11">
    <source>
        <dbReference type="Proteomes" id="UP001589688"/>
    </source>
</evidence>
<comment type="caution">
    <text evidence="10">The sequence shown here is derived from an EMBL/GenBank/DDBJ whole genome shotgun (WGS) entry which is preliminary data.</text>
</comment>
<dbReference type="EC" id="2.7.13.3" evidence="2"/>
<organism evidence="10 11">
    <name type="scientific">Hallella seregens ATCC 51272</name>
    <dbReference type="NCBI Taxonomy" id="1336250"/>
    <lineage>
        <taxon>Bacteria</taxon>
        <taxon>Pseudomonadati</taxon>
        <taxon>Bacteroidota</taxon>
        <taxon>Bacteroidia</taxon>
        <taxon>Bacteroidales</taxon>
        <taxon>Prevotellaceae</taxon>
        <taxon>Hallella</taxon>
    </lineage>
</organism>
<dbReference type="RefSeq" id="WP_084567349.1">
    <property type="nucleotide sequence ID" value="NZ_JADU01000016.1"/>
</dbReference>
<evidence type="ECO:0000256" key="4">
    <source>
        <dbReference type="ARBA" id="ARBA00022741"/>
    </source>
</evidence>
<evidence type="ECO:0000256" key="3">
    <source>
        <dbReference type="ARBA" id="ARBA00022679"/>
    </source>
</evidence>
<keyword evidence="4" id="KW-0547">Nucleotide-binding</keyword>
<sequence length="376" mass="43036">MEGWLIVVLVVMLVGYVRLLRRYRRNIRKVAFMFDALDNGDYTFRFPEDKRQADEQLLNTSLNRIKTILQHAREQQIEHEKYFELILNSVDTGILVMDDERGIVLRSNRAALTLLQRETVSHIQQIREQLAGFSIRQSHTMLRGRRVTIIGFSDIHGELANQEIDSWVKLTRVLTHEIMNTVTPIISLSDTLLRKSTGEQHEGLHVINQTSKELMAFVENYRKFTHVPTPTPTLFYVEPFLERMARLTQPLLKHDARIHIQVEPKELLVYADEGLITRVVTNIMKNAAQALGPGGNIWLHAYSNAQESVVIDISNDGPQIPEEVASHIFIPFFTTKNEGSGIGLSISRQIMRVSNGSVVLISIPDRCLTTFRLTFN</sequence>
<keyword evidence="5 10" id="KW-0418">Kinase</keyword>
<evidence type="ECO:0000256" key="5">
    <source>
        <dbReference type="ARBA" id="ARBA00022777"/>
    </source>
</evidence>
<feature type="domain" description="Histidine kinase" evidence="9">
    <location>
        <begin position="173"/>
        <end position="376"/>
    </location>
</feature>
<evidence type="ECO:0000256" key="2">
    <source>
        <dbReference type="ARBA" id="ARBA00012438"/>
    </source>
</evidence>
<evidence type="ECO:0000256" key="1">
    <source>
        <dbReference type="ARBA" id="ARBA00000085"/>
    </source>
</evidence>
<proteinExistence type="predicted"/>
<dbReference type="InterPro" id="IPR003594">
    <property type="entry name" value="HATPase_dom"/>
</dbReference>
<feature type="transmembrane region" description="Helical" evidence="8">
    <location>
        <begin position="6"/>
        <end position="23"/>
    </location>
</feature>
<evidence type="ECO:0000256" key="6">
    <source>
        <dbReference type="ARBA" id="ARBA00022840"/>
    </source>
</evidence>
<dbReference type="PANTHER" id="PTHR43065:SF46">
    <property type="entry name" value="C4-DICARBOXYLATE TRANSPORT SENSOR PROTEIN DCTB"/>
    <property type="match status" value="1"/>
</dbReference>
<gene>
    <name evidence="10" type="ORF">ACFFK8_07565</name>
</gene>
<dbReference type="InterPro" id="IPR005467">
    <property type="entry name" value="His_kinase_dom"/>
</dbReference>
<keyword evidence="8" id="KW-0472">Membrane</keyword>
<dbReference type="SMART" id="SM00387">
    <property type="entry name" value="HATPase_c"/>
    <property type="match status" value="1"/>
</dbReference>